<evidence type="ECO:0000259" key="2">
    <source>
        <dbReference type="Pfam" id="PF24785"/>
    </source>
</evidence>
<protein>
    <recommendedName>
        <fullName evidence="6">Exostosin GT47 domain-containing protein</fullName>
    </recommendedName>
</protein>
<keyword evidence="1" id="KW-0812">Transmembrane</keyword>
<dbReference type="InterPro" id="IPR057538">
    <property type="entry name" value="RXYLT1_C"/>
</dbReference>
<proteinExistence type="predicted"/>
<dbReference type="PANTHER" id="PTHR15576:SF1">
    <property type="entry name" value="RIBITOL-5-PHOSPHATE XYLOSYLTRANSFERASE 1"/>
    <property type="match status" value="1"/>
</dbReference>
<organism evidence="4 5">
    <name type="scientific">Pocillopora damicornis</name>
    <name type="common">Cauliflower coral</name>
    <name type="synonym">Millepora damicornis</name>
    <dbReference type="NCBI Taxonomy" id="46731"/>
    <lineage>
        <taxon>Eukaryota</taxon>
        <taxon>Metazoa</taxon>
        <taxon>Cnidaria</taxon>
        <taxon>Anthozoa</taxon>
        <taxon>Hexacorallia</taxon>
        <taxon>Scleractinia</taxon>
        <taxon>Astrocoeniina</taxon>
        <taxon>Pocilloporidae</taxon>
        <taxon>Pocillopora</taxon>
    </lineage>
</organism>
<gene>
    <name evidence="4" type="ORF">pdam_00006136</name>
</gene>
<dbReference type="GO" id="GO:0120053">
    <property type="term" value="F:ribitol beta-1,4-xylosyltransferase activity"/>
    <property type="evidence" value="ECO:0007669"/>
    <property type="project" value="InterPro"/>
</dbReference>
<dbReference type="STRING" id="46731.A0A3M6TDT5"/>
<dbReference type="Proteomes" id="UP000275408">
    <property type="component" value="Unassembled WGS sequence"/>
</dbReference>
<feature type="domain" description="RXYLT1 N-terminal" evidence="3">
    <location>
        <begin position="102"/>
        <end position="241"/>
    </location>
</feature>
<dbReference type="Pfam" id="PF24785">
    <property type="entry name" value="RXYLT1_C"/>
    <property type="match status" value="1"/>
</dbReference>
<dbReference type="CDD" id="cd21099">
    <property type="entry name" value="RXYLT1-like"/>
    <property type="match status" value="1"/>
</dbReference>
<feature type="domain" description="RXYLT1 C-terminal" evidence="2">
    <location>
        <begin position="247"/>
        <end position="432"/>
    </location>
</feature>
<feature type="transmembrane region" description="Helical" evidence="1">
    <location>
        <begin position="41"/>
        <end position="62"/>
    </location>
</feature>
<dbReference type="InterPro" id="IPR055286">
    <property type="entry name" value="RXYLT1-like"/>
</dbReference>
<dbReference type="PANTHER" id="PTHR15576">
    <property type="entry name" value="RIBITOL-5-PHOSPHATE XYLOSYLTRANSFERASE 1"/>
    <property type="match status" value="1"/>
</dbReference>
<reference evidence="4 5" key="1">
    <citation type="journal article" date="2018" name="Sci. Rep.">
        <title>Comparative analysis of the Pocillopora damicornis genome highlights role of immune system in coral evolution.</title>
        <authorList>
            <person name="Cunning R."/>
            <person name="Bay R.A."/>
            <person name="Gillette P."/>
            <person name="Baker A.C."/>
            <person name="Traylor-Knowles N."/>
        </authorList>
    </citation>
    <scope>NUCLEOTIDE SEQUENCE [LARGE SCALE GENOMIC DNA]</scope>
    <source>
        <strain evidence="4">RSMAS</strain>
        <tissue evidence="4">Whole animal</tissue>
    </source>
</reference>
<keyword evidence="5" id="KW-1185">Reference proteome</keyword>
<keyword evidence="1" id="KW-1133">Transmembrane helix</keyword>
<dbReference type="EMBL" id="RCHS01003809">
    <property type="protein sequence ID" value="RMX39508.1"/>
    <property type="molecule type" value="Genomic_DNA"/>
</dbReference>
<dbReference type="GO" id="GO:0035269">
    <property type="term" value="P:protein O-linked glycosylation via mannose"/>
    <property type="evidence" value="ECO:0007669"/>
    <property type="project" value="InterPro"/>
</dbReference>
<accession>A0A3M6TDT5</accession>
<dbReference type="OrthoDB" id="8560686at2759"/>
<dbReference type="AlphaFoldDB" id="A0A3M6TDT5"/>
<evidence type="ECO:0000313" key="5">
    <source>
        <dbReference type="Proteomes" id="UP000275408"/>
    </source>
</evidence>
<keyword evidence="1" id="KW-0472">Membrane</keyword>
<evidence type="ECO:0000256" key="1">
    <source>
        <dbReference type="SAM" id="Phobius"/>
    </source>
</evidence>
<comment type="caution">
    <text evidence="4">The sequence shown here is derived from an EMBL/GenBank/DDBJ whole genome shotgun (WGS) entry which is preliminary data.</text>
</comment>
<dbReference type="Pfam" id="PF24786">
    <property type="entry name" value="RXYLT1_N"/>
    <property type="match status" value="1"/>
</dbReference>
<evidence type="ECO:0000313" key="4">
    <source>
        <dbReference type="EMBL" id="RMX39508.1"/>
    </source>
</evidence>
<sequence length="434" mass="50085">MTEPTNRKAKTNCIHACARNGTSSKHGGRAHQMLKSLRCKILALLVASIYTILTIYALQVLLVSENQKRHPKGLVITSQSPATFYRVPRKAPQYRQKNLVEVEIWGKAAIGLYLWEHILEGPLEERLGGAWRYGEKQIQNIKFIFRTGPWVVPNNVPQQTKSLVLVINGRESKKVEFAKAWLHSLQDFPHLQNIGVVLLGNERCENDWLYSYMKNNGGHVTFAFIVYDIAYADSEIYFQWPLGVATYRNFPNVPFLSIDVQKPRKFKCNFLGTVYPNSSRVVLQTVIKKFNLEDECFMKTRDTWSPGESSQSANDYHYALANSDLTLNPVGMNTECYRIYEACSYGSVPVIEDVVTPGHCRKGNEFPLQLLKKFKAPFIYVKDWNELPMIIEKEKNLTHNDVVKRRKKVLLWYKMFKETMRDKFVETIQQNFAA</sequence>
<dbReference type="InterPro" id="IPR057539">
    <property type="entry name" value="RXYLT1_N"/>
</dbReference>
<name>A0A3M6TDT5_POCDA</name>
<evidence type="ECO:0000259" key="3">
    <source>
        <dbReference type="Pfam" id="PF24786"/>
    </source>
</evidence>
<dbReference type="GO" id="GO:0005794">
    <property type="term" value="C:Golgi apparatus"/>
    <property type="evidence" value="ECO:0007669"/>
    <property type="project" value="TreeGrafter"/>
</dbReference>
<evidence type="ECO:0008006" key="6">
    <source>
        <dbReference type="Google" id="ProtNLM"/>
    </source>
</evidence>